<dbReference type="InterPro" id="IPR002110">
    <property type="entry name" value="Ankyrin_rpt"/>
</dbReference>
<feature type="transmembrane region" description="Helical" evidence="9">
    <location>
        <begin position="366"/>
        <end position="386"/>
    </location>
</feature>
<dbReference type="PROSITE" id="PS50088">
    <property type="entry name" value="ANK_REPEAT"/>
    <property type="match status" value="1"/>
</dbReference>
<name>A0A6G1D1V7_9ORYZ</name>
<dbReference type="Gene3D" id="1.25.40.20">
    <property type="entry name" value="Ankyrin repeat-containing domain"/>
    <property type="match status" value="1"/>
</dbReference>
<dbReference type="InterPro" id="IPR036770">
    <property type="entry name" value="Ankyrin_rpt-contain_sf"/>
</dbReference>
<evidence type="ECO:0000256" key="9">
    <source>
        <dbReference type="SAM" id="Phobius"/>
    </source>
</evidence>
<keyword evidence="3" id="KW-0677">Repeat</keyword>
<evidence type="ECO:0000256" key="4">
    <source>
        <dbReference type="ARBA" id="ARBA00022989"/>
    </source>
</evidence>
<evidence type="ECO:0000256" key="6">
    <source>
        <dbReference type="ARBA" id="ARBA00023136"/>
    </source>
</evidence>
<dbReference type="Proteomes" id="UP000479710">
    <property type="component" value="Unassembled WGS sequence"/>
</dbReference>
<feature type="compositionally biased region" description="Basic residues" evidence="8">
    <location>
        <begin position="76"/>
        <end position="90"/>
    </location>
</feature>
<evidence type="ECO:0000256" key="5">
    <source>
        <dbReference type="ARBA" id="ARBA00023043"/>
    </source>
</evidence>
<evidence type="ECO:0000313" key="11">
    <source>
        <dbReference type="EMBL" id="KAF0906678.1"/>
    </source>
</evidence>
<evidence type="ECO:0000256" key="1">
    <source>
        <dbReference type="ARBA" id="ARBA00004141"/>
    </source>
</evidence>
<evidence type="ECO:0000256" key="3">
    <source>
        <dbReference type="ARBA" id="ARBA00022737"/>
    </source>
</evidence>
<dbReference type="OrthoDB" id="678826at2759"/>
<reference evidence="11 12" key="1">
    <citation type="submission" date="2019-11" db="EMBL/GenBank/DDBJ databases">
        <title>Whole genome sequence of Oryza granulata.</title>
        <authorList>
            <person name="Li W."/>
        </authorList>
    </citation>
    <scope>NUCLEOTIDE SEQUENCE [LARGE SCALE GENOMIC DNA]</scope>
    <source>
        <strain evidence="12">cv. Menghai</strain>
        <tissue evidence="11">Leaf</tissue>
    </source>
</reference>
<keyword evidence="5 7" id="KW-0040">ANK repeat</keyword>
<feature type="transmembrane region" description="Helical" evidence="9">
    <location>
        <begin position="278"/>
        <end position="301"/>
    </location>
</feature>
<accession>A0A6G1D1V7</accession>
<dbReference type="SUPFAM" id="SSF48403">
    <property type="entry name" value="Ankyrin repeat"/>
    <property type="match status" value="1"/>
</dbReference>
<dbReference type="SMART" id="SM00248">
    <property type="entry name" value="ANK"/>
    <property type="match status" value="3"/>
</dbReference>
<gene>
    <name evidence="11" type="ORF">E2562_012252</name>
</gene>
<proteinExistence type="predicted"/>
<dbReference type="Pfam" id="PF13962">
    <property type="entry name" value="PGG"/>
    <property type="match status" value="1"/>
</dbReference>
<keyword evidence="4 9" id="KW-1133">Transmembrane helix</keyword>
<evidence type="ECO:0000256" key="7">
    <source>
        <dbReference type="PROSITE-ProRule" id="PRU00023"/>
    </source>
</evidence>
<dbReference type="Pfam" id="PF12796">
    <property type="entry name" value="Ank_2"/>
    <property type="match status" value="1"/>
</dbReference>
<keyword evidence="12" id="KW-1185">Reference proteome</keyword>
<keyword evidence="6 9" id="KW-0472">Membrane</keyword>
<dbReference type="EMBL" id="SPHZ02000007">
    <property type="protein sequence ID" value="KAF0906678.1"/>
    <property type="molecule type" value="Genomic_DNA"/>
</dbReference>
<comment type="caution">
    <text evidence="11">The sequence shown here is derived from an EMBL/GenBank/DDBJ whole genome shotgun (WGS) entry which is preliminary data.</text>
</comment>
<organism evidence="11 12">
    <name type="scientific">Oryza meyeriana var. granulata</name>
    <dbReference type="NCBI Taxonomy" id="110450"/>
    <lineage>
        <taxon>Eukaryota</taxon>
        <taxon>Viridiplantae</taxon>
        <taxon>Streptophyta</taxon>
        <taxon>Embryophyta</taxon>
        <taxon>Tracheophyta</taxon>
        <taxon>Spermatophyta</taxon>
        <taxon>Magnoliopsida</taxon>
        <taxon>Liliopsida</taxon>
        <taxon>Poales</taxon>
        <taxon>Poaceae</taxon>
        <taxon>BOP clade</taxon>
        <taxon>Oryzoideae</taxon>
        <taxon>Oryzeae</taxon>
        <taxon>Oryzinae</taxon>
        <taxon>Oryza</taxon>
        <taxon>Oryza meyeriana</taxon>
    </lineage>
</organism>
<dbReference type="AlphaFoldDB" id="A0A6G1D1V7"/>
<feature type="transmembrane region" description="Helical" evidence="9">
    <location>
        <begin position="321"/>
        <end position="345"/>
    </location>
</feature>
<dbReference type="GO" id="GO:0005886">
    <property type="term" value="C:plasma membrane"/>
    <property type="evidence" value="ECO:0007669"/>
    <property type="project" value="TreeGrafter"/>
</dbReference>
<sequence>MAFGDLTDTQRPGGSGLPCCCYSSSLTAAKAFRADFIVDLPGVGRQSVGGCCGAAPNIRAAGSGGLATEEDYGSPIRRRGGAGARRRPRRQPQLTGPRERRERVRVLSATRLLLNANVSTAYLPDHNQGMYPIHVAASAGCLESVKALLEICPDCATLRDAKGRTFLHSAAEKARFCVVRYVVRSRKSGLSCILNMQDNNGDTALHRAVHAGDLGVVSVLIVCRQDPRIHIRTSLLAVGAPYGENRGDLFDEKQTSVTPKFKGGEEKISENLTSAAQVLALFSILITTVTFASAFTLPGGYRSAGDGGGAAGTPVLAGSYAFDAFILADALAFLCSFLATSVLLYAGVPAYPLETRFRNINCAYGLMMNSGRCLVAALALGLYVVLLPPHAAHHGHVGVWCRSGPT</sequence>
<dbReference type="PANTHER" id="PTHR24186:SF50">
    <property type="entry name" value="ANKYRIN REPEAT-CONTAINING PROTEIN ITN1-LIKE ISOFORM X1"/>
    <property type="match status" value="1"/>
</dbReference>
<comment type="subcellular location">
    <subcellularLocation>
        <location evidence="1">Membrane</location>
        <topology evidence="1">Multi-pass membrane protein</topology>
    </subcellularLocation>
</comment>
<dbReference type="InterPro" id="IPR026961">
    <property type="entry name" value="PGG_dom"/>
</dbReference>
<feature type="region of interest" description="Disordered" evidence="8">
    <location>
        <begin position="64"/>
        <end position="101"/>
    </location>
</feature>
<feature type="repeat" description="ANK" evidence="7">
    <location>
        <begin position="200"/>
        <end position="221"/>
    </location>
</feature>
<keyword evidence="2 9" id="KW-0812">Transmembrane</keyword>
<protein>
    <recommendedName>
        <fullName evidence="10">PGG domain-containing protein</fullName>
    </recommendedName>
</protein>
<evidence type="ECO:0000313" key="12">
    <source>
        <dbReference type="Proteomes" id="UP000479710"/>
    </source>
</evidence>
<dbReference type="PROSITE" id="PS50297">
    <property type="entry name" value="ANK_REP_REGION"/>
    <property type="match status" value="1"/>
</dbReference>
<evidence type="ECO:0000256" key="2">
    <source>
        <dbReference type="ARBA" id="ARBA00022692"/>
    </source>
</evidence>
<feature type="domain" description="PGG" evidence="10">
    <location>
        <begin position="270"/>
        <end position="385"/>
    </location>
</feature>
<dbReference type="PANTHER" id="PTHR24186">
    <property type="entry name" value="PROTEIN PHOSPHATASE 1 REGULATORY SUBUNIT"/>
    <property type="match status" value="1"/>
</dbReference>
<evidence type="ECO:0000256" key="8">
    <source>
        <dbReference type="SAM" id="MobiDB-lite"/>
    </source>
</evidence>
<evidence type="ECO:0000259" key="10">
    <source>
        <dbReference type="Pfam" id="PF13962"/>
    </source>
</evidence>